<evidence type="ECO:0000256" key="1">
    <source>
        <dbReference type="ARBA" id="ARBA00004953"/>
    </source>
</evidence>
<gene>
    <name evidence="8" type="ORF">HMPREF0322_02465</name>
</gene>
<accession>G9XNC3</accession>
<comment type="pathway">
    <text evidence="1">Cofactor biosynthesis; adenosylcobalamin biosynthesis.</text>
</comment>
<comment type="caution">
    <text evidence="8">The sequence shown here is derived from an EMBL/GenBank/DDBJ whole genome shotgun (WGS) entry which is preliminary data.</text>
</comment>
<dbReference type="EMBL" id="AFZX01000063">
    <property type="protein sequence ID" value="EHL06842.1"/>
    <property type="molecule type" value="Genomic_DNA"/>
</dbReference>
<organism evidence="8 9">
    <name type="scientific">Desulfitobacterium hafniense DP7</name>
    <dbReference type="NCBI Taxonomy" id="537010"/>
    <lineage>
        <taxon>Bacteria</taxon>
        <taxon>Bacillati</taxon>
        <taxon>Bacillota</taxon>
        <taxon>Clostridia</taxon>
        <taxon>Eubacteriales</taxon>
        <taxon>Desulfitobacteriaceae</taxon>
        <taxon>Desulfitobacterium</taxon>
    </lineage>
</organism>
<dbReference type="Gene3D" id="3.30.950.10">
    <property type="entry name" value="Methyltransferase, Cobalt-precorrin-4 Transmethylase, Domain 2"/>
    <property type="match status" value="1"/>
</dbReference>
<dbReference type="Proteomes" id="UP000004416">
    <property type="component" value="Unassembled WGS sequence"/>
</dbReference>
<evidence type="ECO:0000259" key="7">
    <source>
        <dbReference type="Pfam" id="PF00590"/>
    </source>
</evidence>
<dbReference type="InterPro" id="IPR014777">
    <property type="entry name" value="4pyrrole_Mease_sub1"/>
</dbReference>
<dbReference type="InterPro" id="IPR035996">
    <property type="entry name" value="4pyrrol_Methylase_sf"/>
</dbReference>
<protein>
    <submittedName>
        <fullName evidence="8">Precorrin-2 C(20)-methyltransferase</fullName>
    </submittedName>
</protein>
<dbReference type="GO" id="GO:0032259">
    <property type="term" value="P:methylation"/>
    <property type="evidence" value="ECO:0007669"/>
    <property type="project" value="UniProtKB-KW"/>
</dbReference>
<evidence type="ECO:0000256" key="5">
    <source>
        <dbReference type="ARBA" id="ARBA00022679"/>
    </source>
</evidence>
<dbReference type="InterPro" id="IPR006364">
    <property type="entry name" value="CobI/CbiL/CobIJ_dom"/>
</dbReference>
<dbReference type="NCBIfam" id="TIGR01467">
    <property type="entry name" value="cobI_cbiL"/>
    <property type="match status" value="1"/>
</dbReference>
<dbReference type="Pfam" id="PF00590">
    <property type="entry name" value="TP_methylase"/>
    <property type="match status" value="1"/>
</dbReference>
<keyword evidence="6" id="KW-0949">S-adenosyl-L-methionine</keyword>
<keyword evidence="3" id="KW-0169">Cobalamin biosynthesis</keyword>
<evidence type="ECO:0000256" key="6">
    <source>
        <dbReference type="ARBA" id="ARBA00022691"/>
    </source>
</evidence>
<evidence type="ECO:0000313" key="8">
    <source>
        <dbReference type="EMBL" id="EHL06842.1"/>
    </source>
</evidence>
<dbReference type="Gene3D" id="3.40.1010.10">
    <property type="entry name" value="Cobalt-precorrin-4 Transmethylase, Domain 1"/>
    <property type="match status" value="1"/>
</dbReference>
<evidence type="ECO:0000256" key="4">
    <source>
        <dbReference type="ARBA" id="ARBA00022603"/>
    </source>
</evidence>
<dbReference type="GO" id="GO:0030788">
    <property type="term" value="F:precorrin-2 C20-methyltransferase activity"/>
    <property type="evidence" value="ECO:0007669"/>
    <property type="project" value="InterPro"/>
</dbReference>
<dbReference type="HOGENOM" id="CLU_076014_2_1_9"/>
<keyword evidence="5 8" id="KW-0808">Transferase</keyword>
<proteinExistence type="inferred from homology"/>
<feature type="domain" description="Tetrapyrrole methylase" evidence="7">
    <location>
        <begin position="71"/>
        <end position="273"/>
    </location>
</feature>
<dbReference type="UniPathway" id="UPA00148"/>
<dbReference type="SUPFAM" id="SSF53790">
    <property type="entry name" value="Tetrapyrrole methylase"/>
    <property type="match status" value="1"/>
</dbReference>
<comment type="similarity">
    <text evidence="2">Belongs to the precorrin methyltransferase family.</text>
</comment>
<evidence type="ECO:0000256" key="2">
    <source>
        <dbReference type="ARBA" id="ARBA00005879"/>
    </source>
</evidence>
<dbReference type="InterPro" id="IPR012382">
    <property type="entry name" value="CobI/CbiL"/>
</dbReference>
<dbReference type="InterPro" id="IPR014776">
    <property type="entry name" value="4pyrrole_Mease_sub2"/>
</dbReference>
<evidence type="ECO:0000313" key="9">
    <source>
        <dbReference type="Proteomes" id="UP000004416"/>
    </source>
</evidence>
<dbReference type="GO" id="GO:0009236">
    <property type="term" value="P:cobalamin biosynthetic process"/>
    <property type="evidence" value="ECO:0007669"/>
    <property type="project" value="UniProtKB-UniPathway"/>
</dbReference>
<dbReference type="PANTHER" id="PTHR43467:SF2">
    <property type="entry name" value="COBALT-PRECORRIN-2 C(20)-METHYLTRANSFERASE"/>
    <property type="match status" value="1"/>
</dbReference>
<dbReference type="CDD" id="cd11645">
    <property type="entry name" value="Precorrin_2_C20_MT"/>
    <property type="match status" value="1"/>
</dbReference>
<dbReference type="InterPro" id="IPR000878">
    <property type="entry name" value="4pyrrol_Mease"/>
</dbReference>
<dbReference type="AlphaFoldDB" id="G9XNC3"/>
<dbReference type="PATRIC" id="fig|537010.4.peg.2313"/>
<sequence length="297" mass="33159">MPRPKILYLYSQEGKEAKVSAQTQEPRTLARERHCRTASWWQDEELRRNKVKKDKHEDKNTVTTLIGEKAKFYGVGVGPGDPKLITLRAVEILQAIQVVAIPKSKMERESVAWEIAQSHCPSGVSILELEMPMTADESILQAAWQSAAEKIEAELSQGHSVAFLTLGDPSLYSTYSYLLTILRERLEPDQIETIPGITAMAAAAARVNWPLATGDEPLIVLPGIEGLEEYEHYPNLVLMKVSRNLPEVLNHVQRTGSQAVLATRVGQAGEEIRLLDPEEVLEKVDYLSLVLCRKPQS</sequence>
<dbReference type="PANTHER" id="PTHR43467">
    <property type="entry name" value="COBALT-PRECORRIN-2 C(20)-METHYLTRANSFERASE"/>
    <property type="match status" value="1"/>
</dbReference>
<reference evidence="8 9" key="1">
    <citation type="submission" date="2011-08" db="EMBL/GenBank/DDBJ databases">
        <authorList>
            <person name="Weinstock G."/>
            <person name="Sodergren E."/>
            <person name="Clifton S."/>
            <person name="Fulton L."/>
            <person name="Fulton B."/>
            <person name="Courtney L."/>
            <person name="Fronick C."/>
            <person name="Harrison M."/>
            <person name="Strong C."/>
            <person name="Farmer C."/>
            <person name="Delahaunty K."/>
            <person name="Markovic C."/>
            <person name="Hall O."/>
            <person name="Minx P."/>
            <person name="Tomlinson C."/>
            <person name="Mitreva M."/>
            <person name="Hou S."/>
            <person name="Chen J."/>
            <person name="Wollam A."/>
            <person name="Pepin K.H."/>
            <person name="Johnson M."/>
            <person name="Bhonagiri V."/>
            <person name="Zhang X."/>
            <person name="Suruliraj S."/>
            <person name="Warren W."/>
            <person name="Chinwalla A."/>
            <person name="Mardis E.R."/>
            <person name="Wilson R.K."/>
        </authorList>
    </citation>
    <scope>NUCLEOTIDE SEQUENCE [LARGE SCALE GENOMIC DNA]</scope>
    <source>
        <strain evidence="8 9">DP7</strain>
    </source>
</reference>
<name>G9XNC3_DESHA</name>
<keyword evidence="4 8" id="KW-0489">Methyltransferase</keyword>
<evidence type="ECO:0000256" key="3">
    <source>
        <dbReference type="ARBA" id="ARBA00022573"/>
    </source>
</evidence>